<evidence type="ECO:0000256" key="1">
    <source>
        <dbReference type="ARBA" id="ARBA00022605"/>
    </source>
</evidence>
<comment type="subcellular location">
    <subcellularLocation>
        <location evidence="7">Cytoplasm</location>
    </subcellularLocation>
</comment>
<evidence type="ECO:0000256" key="7">
    <source>
        <dbReference type="HAMAP-Rule" id="MF_00384"/>
    </source>
</evidence>
<keyword evidence="3 7" id="KW-0791">Threonine biosynthesis</keyword>
<dbReference type="RefSeq" id="WP_135995881.1">
    <property type="nucleotide sequence ID" value="NZ_CP071057.1"/>
</dbReference>
<evidence type="ECO:0000256" key="4">
    <source>
        <dbReference type="ARBA" id="ARBA00022741"/>
    </source>
</evidence>
<dbReference type="InterPro" id="IPR020568">
    <property type="entry name" value="Ribosomal_Su5_D2-typ_SF"/>
</dbReference>
<evidence type="ECO:0000256" key="3">
    <source>
        <dbReference type="ARBA" id="ARBA00022697"/>
    </source>
</evidence>
<evidence type="ECO:0000259" key="10">
    <source>
        <dbReference type="Pfam" id="PF08544"/>
    </source>
</evidence>
<keyword evidence="1 7" id="KW-0028">Amino-acid biosynthesis</keyword>
<comment type="function">
    <text evidence="7">Catalyzes the ATP-dependent phosphorylation of L-homoserine to L-homoserine phosphate.</text>
</comment>
<keyword evidence="6 7" id="KW-0067">ATP-binding</keyword>
<dbReference type="GO" id="GO:0005524">
    <property type="term" value="F:ATP binding"/>
    <property type="evidence" value="ECO:0007669"/>
    <property type="project" value="UniProtKB-UniRule"/>
</dbReference>
<evidence type="ECO:0000256" key="2">
    <source>
        <dbReference type="ARBA" id="ARBA00022679"/>
    </source>
</evidence>
<accession>A0A4S2H241</accession>
<dbReference type="NCBIfam" id="NF002288">
    <property type="entry name" value="PRK01212.1-4"/>
    <property type="match status" value="1"/>
</dbReference>
<dbReference type="Gene3D" id="3.30.70.890">
    <property type="entry name" value="GHMP kinase, C-terminal domain"/>
    <property type="match status" value="1"/>
</dbReference>
<keyword evidence="5 7" id="KW-0418">Kinase</keyword>
<comment type="catalytic activity">
    <reaction evidence="7">
        <text>L-homoserine + ATP = O-phospho-L-homoserine + ADP + H(+)</text>
        <dbReference type="Rhea" id="RHEA:13985"/>
        <dbReference type="ChEBI" id="CHEBI:15378"/>
        <dbReference type="ChEBI" id="CHEBI:30616"/>
        <dbReference type="ChEBI" id="CHEBI:57476"/>
        <dbReference type="ChEBI" id="CHEBI:57590"/>
        <dbReference type="ChEBI" id="CHEBI:456216"/>
        <dbReference type="EC" id="2.7.1.39"/>
    </reaction>
</comment>
<comment type="similarity">
    <text evidence="7">Belongs to the GHMP kinase family. Homoserine kinase subfamily.</text>
</comment>
<feature type="binding site" evidence="7">
    <location>
        <begin position="90"/>
        <end position="100"/>
    </location>
    <ligand>
        <name>ATP</name>
        <dbReference type="ChEBI" id="CHEBI:30616"/>
    </ligand>
</feature>
<dbReference type="OrthoDB" id="9769912at2"/>
<dbReference type="Pfam" id="PF08544">
    <property type="entry name" value="GHMP_kinases_C"/>
    <property type="match status" value="1"/>
</dbReference>
<evidence type="ECO:0000259" key="9">
    <source>
        <dbReference type="Pfam" id="PF00288"/>
    </source>
</evidence>
<evidence type="ECO:0000256" key="6">
    <source>
        <dbReference type="ARBA" id="ARBA00022840"/>
    </source>
</evidence>
<dbReference type="PANTHER" id="PTHR20861">
    <property type="entry name" value="HOMOSERINE/4-DIPHOSPHOCYTIDYL-2-C-METHYL-D-ERYTHRITOL KINASE"/>
    <property type="match status" value="1"/>
</dbReference>
<dbReference type="EC" id="2.7.1.39" evidence="7 8"/>
<dbReference type="PANTHER" id="PTHR20861:SF1">
    <property type="entry name" value="HOMOSERINE KINASE"/>
    <property type="match status" value="1"/>
</dbReference>
<evidence type="ECO:0000256" key="5">
    <source>
        <dbReference type="ARBA" id="ARBA00022777"/>
    </source>
</evidence>
<dbReference type="InterPro" id="IPR000870">
    <property type="entry name" value="Homoserine_kinase"/>
</dbReference>
<dbReference type="HAMAP" id="MF_00384">
    <property type="entry name" value="Homoser_kinase"/>
    <property type="match status" value="1"/>
</dbReference>
<dbReference type="Proteomes" id="UP000308054">
    <property type="component" value="Unassembled WGS sequence"/>
</dbReference>
<reference evidence="11 12" key="1">
    <citation type="journal article" date="2017" name="Int. J. Syst. Evol. Microbiol.">
        <title>Marinicauda algicola sp. nov., isolated from a marine red alga Rhodosorus marinus.</title>
        <authorList>
            <person name="Jeong S.E."/>
            <person name="Jeon S.H."/>
            <person name="Chun B.H."/>
            <person name="Kim D.W."/>
            <person name="Jeon C.O."/>
        </authorList>
    </citation>
    <scope>NUCLEOTIDE SEQUENCE [LARGE SCALE GENOMIC DNA]</scope>
    <source>
        <strain evidence="11 12">JCM 31718</strain>
    </source>
</reference>
<keyword evidence="2 7" id="KW-0808">Transferase</keyword>
<dbReference type="NCBIfam" id="TIGR00191">
    <property type="entry name" value="thrB"/>
    <property type="match status" value="1"/>
</dbReference>
<dbReference type="SUPFAM" id="SSF55060">
    <property type="entry name" value="GHMP Kinase, C-terminal domain"/>
    <property type="match status" value="1"/>
</dbReference>
<gene>
    <name evidence="7" type="primary">thrB</name>
    <name evidence="11" type="ORF">E5163_09510</name>
</gene>
<dbReference type="EMBL" id="SRXW01000002">
    <property type="protein sequence ID" value="TGY89341.1"/>
    <property type="molecule type" value="Genomic_DNA"/>
</dbReference>
<comment type="caution">
    <text evidence="11">The sequence shown here is derived from an EMBL/GenBank/DDBJ whole genome shotgun (WGS) entry which is preliminary data.</text>
</comment>
<dbReference type="SUPFAM" id="SSF54211">
    <property type="entry name" value="Ribosomal protein S5 domain 2-like"/>
    <property type="match status" value="1"/>
</dbReference>
<evidence type="ECO:0000256" key="8">
    <source>
        <dbReference type="NCBIfam" id="TIGR00191"/>
    </source>
</evidence>
<dbReference type="InterPro" id="IPR036554">
    <property type="entry name" value="GHMP_kinase_C_sf"/>
</dbReference>
<dbReference type="UniPathway" id="UPA00050">
    <property type="reaction ID" value="UER00064"/>
</dbReference>
<name>A0A4S2H241_9PROT</name>
<dbReference type="PRINTS" id="PR00958">
    <property type="entry name" value="HOMSERKINASE"/>
</dbReference>
<feature type="domain" description="GHMP kinase N-terminal" evidence="9">
    <location>
        <begin position="62"/>
        <end position="149"/>
    </location>
</feature>
<dbReference type="InterPro" id="IPR006204">
    <property type="entry name" value="GHMP_kinase_N_dom"/>
</dbReference>
<dbReference type="Gene3D" id="3.30.230.10">
    <property type="match status" value="1"/>
</dbReference>
<sequence length="314" mass="32000">MMQARASAPASIGNVAVGFDVLGQAFDAVRDTVTATREDAPGVRLGTVTGLVATLPAEPGRNTALAAAQALLNAAGARFGVRLSIQKGVPLSAGMGGSASSAVAAAAAVNALLDPPFATQDLLGFALEGERASADPPPWDNVMASLLGGLVIAARTEPALVQRMPVPKGLVAVLLHPDARIETRHARGVLKPSVAMNIAVEHARAISAFTLGCATNDRALIRAGMEDRLVEPQRRFLLPELAAVKRAAVGAGALGCSFSGSGPSVFAWTEAGDADRVQAAMGSAFTAAGRAFTPYRAALDSPGVRLEPIEEVVA</sequence>
<organism evidence="11 12">
    <name type="scientific">Marinicauda algicola</name>
    <dbReference type="NCBI Taxonomy" id="2029849"/>
    <lineage>
        <taxon>Bacteria</taxon>
        <taxon>Pseudomonadati</taxon>
        <taxon>Pseudomonadota</taxon>
        <taxon>Alphaproteobacteria</taxon>
        <taxon>Maricaulales</taxon>
        <taxon>Maricaulaceae</taxon>
        <taxon>Marinicauda</taxon>
    </lineage>
</organism>
<keyword evidence="7" id="KW-0963">Cytoplasm</keyword>
<feature type="domain" description="GHMP kinase C-terminal" evidence="10">
    <location>
        <begin position="214"/>
        <end position="285"/>
    </location>
</feature>
<evidence type="ECO:0000313" key="11">
    <source>
        <dbReference type="EMBL" id="TGY89341.1"/>
    </source>
</evidence>
<dbReference type="GO" id="GO:0005737">
    <property type="term" value="C:cytoplasm"/>
    <property type="evidence" value="ECO:0007669"/>
    <property type="project" value="UniProtKB-SubCell"/>
</dbReference>
<proteinExistence type="inferred from homology"/>
<dbReference type="InterPro" id="IPR014721">
    <property type="entry name" value="Ribsml_uS5_D2-typ_fold_subgr"/>
</dbReference>
<protein>
    <recommendedName>
        <fullName evidence="7 8">Homoserine kinase</fullName>
        <shortName evidence="7">HK</shortName>
        <shortName evidence="7">HSK</shortName>
        <ecNumber evidence="7 8">2.7.1.39</ecNumber>
    </recommendedName>
</protein>
<dbReference type="PIRSF" id="PIRSF000676">
    <property type="entry name" value="Homoser_kin"/>
    <property type="match status" value="1"/>
</dbReference>
<evidence type="ECO:0000313" key="12">
    <source>
        <dbReference type="Proteomes" id="UP000308054"/>
    </source>
</evidence>
<comment type="pathway">
    <text evidence="7">Amino-acid biosynthesis; L-threonine biosynthesis; L-threonine from L-aspartate: step 4/5.</text>
</comment>
<dbReference type="AlphaFoldDB" id="A0A4S2H241"/>
<dbReference type="GO" id="GO:0004413">
    <property type="term" value="F:homoserine kinase activity"/>
    <property type="evidence" value="ECO:0007669"/>
    <property type="project" value="UniProtKB-UniRule"/>
</dbReference>
<keyword evidence="4 7" id="KW-0547">Nucleotide-binding</keyword>
<keyword evidence="12" id="KW-1185">Reference proteome</keyword>
<dbReference type="Pfam" id="PF00288">
    <property type="entry name" value="GHMP_kinases_N"/>
    <property type="match status" value="1"/>
</dbReference>
<dbReference type="InterPro" id="IPR013750">
    <property type="entry name" value="GHMP_kinase_C_dom"/>
</dbReference>
<dbReference type="GO" id="GO:0009088">
    <property type="term" value="P:threonine biosynthetic process"/>
    <property type="evidence" value="ECO:0007669"/>
    <property type="project" value="UniProtKB-UniRule"/>
</dbReference>